<accession>I3YPP9</accession>
<protein>
    <submittedName>
        <fullName evidence="2">Uncharacterized protein</fullName>
    </submittedName>
</protein>
<sequence length="503" mass="55552">MSRSTNIQQNSLRSGGSTSPGVGMRLIWQIVTGTVGEALKSGMVINVNPRRVPLSANSFTPYTQLRNLPKFSKGQVTGPIPFGPRVRGQICVNCVTTSAPHPLLFSSNINSHTRRKPGAVEVFRYSIYKRLSKGTAFAGIITTDGITNNWSVASYFTSKNTYRGIPSIMAICSFPARFHSHFTKAGAPVFSCGKVNSNYPILPHGVVGLCVRAHNRQSAIPFLQTNKKYYMFASISRLKNCGAAEPIAPCPVLNISIYTIAHLQATHIRAARKSTDYFLRTKLAVFEGHGGAAPHAAKPRVRKSKDYDIFRESSPLIGQRRGSSGPTTATDRDCPYTITTPTSNPRQNGPVLRRNRASTRRSNVRGCFFNQPLKCGLIDNASRTPFARPTGRRRVLRTNEASLKFKNLHTQAPARSFLKKTFCFISGTANHEPELSLTTKPSITARPGREHWECHSQTPGPNIPGDRRSSTIAALRYQTDHCQPIPRFLDARKREHPKKLSLA</sequence>
<reference evidence="3" key="1">
    <citation type="journal article" date="2013" name="Stand. Genomic Sci.">
        <title>Complete genome sequence of the bile-resistant pigment-producing anaerobe Alistipes finegoldii type strain (AHN2437(T)).</title>
        <authorList>
            <person name="Mavromatis K."/>
            <person name="Stackebrandt E."/>
            <person name="Munk C."/>
            <person name="Lapidus A."/>
            <person name="Nolan M."/>
            <person name="Lucas S."/>
            <person name="Hammon N."/>
            <person name="Deshpande S."/>
            <person name="Cheng J.F."/>
            <person name="Tapia R."/>
            <person name="Goodwin L.A."/>
            <person name="Pitluck S."/>
            <person name="Liolios K."/>
            <person name="Pagani I."/>
            <person name="Ivanova N."/>
            <person name="Mikhailova N."/>
            <person name="Huntemann M."/>
            <person name="Pati A."/>
            <person name="Chen A."/>
            <person name="Palaniappan K."/>
            <person name="Land M."/>
            <person name="Hauser L."/>
            <person name="Rohde M."/>
            <person name="Gronow S."/>
            <person name="Goker M."/>
            <person name="Detter J.C."/>
            <person name="Bristow J."/>
            <person name="Eisen J.A."/>
            <person name="Markowitz V."/>
            <person name="Hugenholtz P."/>
            <person name="Kyrpides N.C."/>
            <person name="Klenk H.P."/>
            <person name="Woyke T."/>
        </authorList>
    </citation>
    <scope>NUCLEOTIDE SEQUENCE</scope>
    <source>
        <strain evidence="3">DSM 17242 / JCM 16770 / AHN 2437 / CCUG 46020 / CIP 107999</strain>
    </source>
</reference>
<dbReference type="KEGG" id="afd:Alfi_2707"/>
<dbReference type="PATRIC" id="fig|679935.3.peg.2623"/>
<name>I3YPP9_ALIFI</name>
<dbReference type="AlphaFoldDB" id="I3YPP9"/>
<dbReference type="Proteomes" id="UP000006052">
    <property type="component" value="Chromosome"/>
</dbReference>
<gene>
    <name evidence="2" type="ordered locus">Alfi_2707</name>
</gene>
<evidence type="ECO:0000313" key="3">
    <source>
        <dbReference type="Proteomes" id="UP000006052"/>
    </source>
</evidence>
<proteinExistence type="predicted"/>
<dbReference type="EMBL" id="CP003274">
    <property type="protein sequence ID" value="AFL78967.1"/>
    <property type="molecule type" value="Genomic_DNA"/>
</dbReference>
<feature type="region of interest" description="Disordered" evidence="1">
    <location>
        <begin position="316"/>
        <end position="358"/>
    </location>
</feature>
<organism evidence="2 3">
    <name type="scientific">Alistipes finegoldii (strain DSM 17242 / JCM 16770 / CCUG 46020 / CIP 107999 / KCTC 15236 / AHN 2437)</name>
    <dbReference type="NCBI Taxonomy" id="679935"/>
    <lineage>
        <taxon>Bacteria</taxon>
        <taxon>Pseudomonadati</taxon>
        <taxon>Bacteroidota</taxon>
        <taxon>Bacteroidia</taxon>
        <taxon>Bacteroidales</taxon>
        <taxon>Rikenellaceae</taxon>
        <taxon>Alistipes</taxon>
    </lineage>
</organism>
<dbReference type="HOGENOM" id="CLU_541473_0_0_10"/>
<feature type="compositionally biased region" description="Polar residues" evidence="1">
    <location>
        <begin position="337"/>
        <end position="347"/>
    </location>
</feature>
<evidence type="ECO:0000313" key="2">
    <source>
        <dbReference type="EMBL" id="AFL78967.1"/>
    </source>
</evidence>
<evidence type="ECO:0000256" key="1">
    <source>
        <dbReference type="SAM" id="MobiDB-lite"/>
    </source>
</evidence>